<protein>
    <submittedName>
        <fullName evidence="3">Uncharacterized protein</fullName>
    </submittedName>
</protein>
<keyword evidence="2" id="KW-0812">Transmembrane</keyword>
<name>A0A2G3E188_9FIRM</name>
<dbReference type="Proteomes" id="UP000224563">
    <property type="component" value="Unassembled WGS sequence"/>
</dbReference>
<keyword evidence="2" id="KW-0472">Membrane</keyword>
<dbReference type="RefSeq" id="WP_051637876.1">
    <property type="nucleotide sequence ID" value="NZ_JANSWH010000099.1"/>
</dbReference>
<sequence>MKRILAWIGIIILVAMYVATLIVAIVDHTHSMMMFKGAVGLTIVIPILIWFYIFLYQMITGHRDDNKEASGAADINASAQNESDSDSNQSES</sequence>
<reference evidence="3 4" key="2">
    <citation type="submission" date="2017-10" db="EMBL/GenBank/DDBJ databases">
        <authorList>
            <person name="Banno H."/>
            <person name="Chua N.-H."/>
        </authorList>
    </citation>
    <scope>NUCLEOTIDE SEQUENCE [LARGE SCALE GENOMIC DNA]</scope>
    <source>
        <strain evidence="3 4">JK623</strain>
    </source>
</reference>
<keyword evidence="4" id="KW-1185">Reference proteome</keyword>
<keyword evidence="2" id="KW-1133">Transmembrane helix</keyword>
<feature type="transmembrane region" description="Helical" evidence="2">
    <location>
        <begin position="6"/>
        <end position="26"/>
    </location>
</feature>
<reference evidence="3 4" key="1">
    <citation type="submission" date="2017-10" db="EMBL/GenBank/DDBJ databases">
        <title>Resolving the taxonomy of Roseburia spp., Eubacterium rectale and Agathobacter spp. through phylogenomic analysis.</title>
        <authorList>
            <person name="Sheridan P.O."/>
            <person name="Walker A.W."/>
            <person name="Duncan S.H."/>
            <person name="Scott K.P."/>
            <person name="Toole P.W.O."/>
            <person name="Luis P."/>
            <person name="Flint H.J."/>
        </authorList>
    </citation>
    <scope>NUCLEOTIDE SEQUENCE [LARGE SCALE GENOMIC DNA]</scope>
    <source>
        <strain evidence="3 4">JK623</strain>
    </source>
</reference>
<evidence type="ECO:0000313" key="4">
    <source>
        <dbReference type="Proteomes" id="UP000224563"/>
    </source>
</evidence>
<dbReference type="AlphaFoldDB" id="A0A2G3E188"/>
<accession>A0A2G3E188</accession>
<feature type="region of interest" description="Disordered" evidence="1">
    <location>
        <begin position="70"/>
        <end position="92"/>
    </location>
</feature>
<evidence type="ECO:0000256" key="1">
    <source>
        <dbReference type="SAM" id="MobiDB-lite"/>
    </source>
</evidence>
<feature type="transmembrane region" description="Helical" evidence="2">
    <location>
        <begin position="38"/>
        <end position="59"/>
    </location>
</feature>
<feature type="compositionally biased region" description="Low complexity" evidence="1">
    <location>
        <begin position="77"/>
        <end position="92"/>
    </location>
</feature>
<dbReference type="EMBL" id="PDYG01000087">
    <property type="protein sequence ID" value="PHU37057.1"/>
    <property type="molecule type" value="Genomic_DNA"/>
</dbReference>
<comment type="caution">
    <text evidence="3">The sequence shown here is derived from an EMBL/GenBank/DDBJ whole genome shotgun (WGS) entry which is preliminary data.</text>
</comment>
<proteinExistence type="predicted"/>
<evidence type="ECO:0000256" key="2">
    <source>
        <dbReference type="SAM" id="Phobius"/>
    </source>
</evidence>
<gene>
    <name evidence="3" type="ORF">CSX02_10205</name>
</gene>
<organism evidence="3 4">
    <name type="scientific">Agathobacter ruminis</name>
    <dbReference type="NCBI Taxonomy" id="1712665"/>
    <lineage>
        <taxon>Bacteria</taxon>
        <taxon>Bacillati</taxon>
        <taxon>Bacillota</taxon>
        <taxon>Clostridia</taxon>
        <taxon>Lachnospirales</taxon>
        <taxon>Lachnospiraceae</taxon>
        <taxon>Agathobacter</taxon>
    </lineage>
</organism>
<evidence type="ECO:0000313" key="3">
    <source>
        <dbReference type="EMBL" id="PHU37057.1"/>
    </source>
</evidence>